<feature type="repeat" description="ANK" evidence="3">
    <location>
        <begin position="382"/>
        <end position="414"/>
    </location>
</feature>
<dbReference type="SMART" id="SM00248">
    <property type="entry name" value="ANK"/>
    <property type="match status" value="8"/>
</dbReference>
<evidence type="ECO:0000313" key="5">
    <source>
        <dbReference type="Proteomes" id="UP000762676"/>
    </source>
</evidence>
<keyword evidence="1" id="KW-0677">Repeat</keyword>
<dbReference type="Pfam" id="PF12796">
    <property type="entry name" value="Ank_2"/>
    <property type="match status" value="1"/>
</dbReference>
<protein>
    <submittedName>
        <fullName evidence="4">Ankyrin repeat domain-containing protein 52</fullName>
    </submittedName>
</protein>
<evidence type="ECO:0000256" key="3">
    <source>
        <dbReference type="PROSITE-ProRule" id="PRU00023"/>
    </source>
</evidence>
<feature type="repeat" description="ANK" evidence="3">
    <location>
        <begin position="219"/>
        <end position="251"/>
    </location>
</feature>
<dbReference type="InterPro" id="IPR002110">
    <property type="entry name" value="Ankyrin_rpt"/>
</dbReference>
<name>A0AAV4GFM6_9GAST</name>
<dbReference type="PROSITE" id="PS50088">
    <property type="entry name" value="ANK_REPEAT"/>
    <property type="match status" value="5"/>
</dbReference>
<dbReference type="Proteomes" id="UP000762676">
    <property type="component" value="Unassembled WGS sequence"/>
</dbReference>
<dbReference type="PANTHER" id="PTHR24189">
    <property type="entry name" value="MYOTROPHIN"/>
    <property type="match status" value="1"/>
</dbReference>
<evidence type="ECO:0000256" key="2">
    <source>
        <dbReference type="ARBA" id="ARBA00023043"/>
    </source>
</evidence>
<feature type="repeat" description="ANK" evidence="3">
    <location>
        <begin position="154"/>
        <end position="186"/>
    </location>
</feature>
<proteinExistence type="predicted"/>
<feature type="repeat" description="ANK" evidence="3">
    <location>
        <begin position="346"/>
        <end position="381"/>
    </location>
</feature>
<dbReference type="AlphaFoldDB" id="A0AAV4GFM6"/>
<dbReference type="Pfam" id="PF13857">
    <property type="entry name" value="Ank_5"/>
    <property type="match status" value="1"/>
</dbReference>
<reference evidence="4 5" key="1">
    <citation type="journal article" date="2021" name="Elife">
        <title>Chloroplast acquisition without the gene transfer in kleptoplastic sea slugs, Plakobranchus ocellatus.</title>
        <authorList>
            <person name="Maeda T."/>
            <person name="Takahashi S."/>
            <person name="Yoshida T."/>
            <person name="Shimamura S."/>
            <person name="Takaki Y."/>
            <person name="Nagai Y."/>
            <person name="Toyoda A."/>
            <person name="Suzuki Y."/>
            <person name="Arimoto A."/>
            <person name="Ishii H."/>
            <person name="Satoh N."/>
            <person name="Nishiyama T."/>
            <person name="Hasebe M."/>
            <person name="Maruyama T."/>
            <person name="Minagawa J."/>
            <person name="Obokata J."/>
            <person name="Shigenobu S."/>
        </authorList>
    </citation>
    <scope>NUCLEOTIDE SEQUENCE [LARGE SCALE GENOMIC DNA]</scope>
</reference>
<dbReference type="InterPro" id="IPR036770">
    <property type="entry name" value="Ankyrin_rpt-contain_sf"/>
</dbReference>
<dbReference type="PROSITE" id="PS50297">
    <property type="entry name" value="ANK_REP_REGION"/>
    <property type="match status" value="3"/>
</dbReference>
<feature type="repeat" description="ANK" evidence="3">
    <location>
        <begin position="186"/>
        <end position="220"/>
    </location>
</feature>
<keyword evidence="2 3" id="KW-0040">ANK repeat</keyword>
<dbReference type="SUPFAM" id="SSF48403">
    <property type="entry name" value="Ankyrin repeat"/>
    <property type="match status" value="1"/>
</dbReference>
<gene>
    <name evidence="4" type="ORF">ElyMa_000668900</name>
</gene>
<dbReference type="PANTHER" id="PTHR24189:SF50">
    <property type="entry name" value="ANKYRIN REPEAT AND SOCS BOX PROTEIN 2"/>
    <property type="match status" value="1"/>
</dbReference>
<sequence length="582" mass="63867">MSLSVLDTQSIDNAVEYCSVLNLNTYEGRRQFELNFFLNGDRNDSLKVNQFISNFSSPRESKKRDQEKGKRHEYFNMESSEILLAAVESQDKNKLRMLLDGIPGGASKTSLVNQLLEPALSTGHRDILEVLVTNGADLNSPIEFANSRPFQLHINLHPLEFAIVGGKIDTVSILLDLGADVNLDQNGRTPLCIACATAYFPAIGVRKLLEAGADCNKGSIHTPLQIAAHYGRPSVVKALLEYGADVRLADRDGNTSLALALWTPLSKFASAPLTFNISKSATSDQLRKDKLSCARLLLDAGSEVNRFNASEVSILQSVVLTPFVDKNVLSMLLSYGANPDAGDLRSGVTPLMTLANVPLKEAEDLIMLLLENGAAINKTDKIGNTALHYAASNNSIERVTFLIDNGAEINTTNNQNLNAMDKLSYQRYLELLPNIFGKGIYPSNVIIRRGTDFDSFITGCRCQLPATTLTLALCFGKTELAMHLREIGFLTKDDIKWLPGSTDIRDKLPLTAAETYDSVVTGPCPLTLMSFVKVSHLVGTTSDRLERVKQLRLPVFLQNRLLFKRPPSIGASRGVHVIRSDE</sequence>
<organism evidence="4 5">
    <name type="scientific">Elysia marginata</name>
    <dbReference type="NCBI Taxonomy" id="1093978"/>
    <lineage>
        <taxon>Eukaryota</taxon>
        <taxon>Metazoa</taxon>
        <taxon>Spiralia</taxon>
        <taxon>Lophotrochozoa</taxon>
        <taxon>Mollusca</taxon>
        <taxon>Gastropoda</taxon>
        <taxon>Heterobranchia</taxon>
        <taxon>Euthyneura</taxon>
        <taxon>Panpulmonata</taxon>
        <taxon>Sacoglossa</taxon>
        <taxon>Placobranchoidea</taxon>
        <taxon>Plakobranchidae</taxon>
        <taxon>Elysia</taxon>
    </lineage>
</organism>
<dbReference type="Gene3D" id="1.25.40.20">
    <property type="entry name" value="Ankyrin repeat-containing domain"/>
    <property type="match status" value="3"/>
</dbReference>
<evidence type="ECO:0000256" key="1">
    <source>
        <dbReference type="ARBA" id="ARBA00022737"/>
    </source>
</evidence>
<keyword evidence="5" id="KW-1185">Reference proteome</keyword>
<dbReference type="EMBL" id="BMAT01001377">
    <property type="protein sequence ID" value="GFR84313.1"/>
    <property type="molecule type" value="Genomic_DNA"/>
</dbReference>
<evidence type="ECO:0000313" key="4">
    <source>
        <dbReference type="EMBL" id="GFR84313.1"/>
    </source>
</evidence>
<accession>A0AAV4GFM6</accession>
<comment type="caution">
    <text evidence="4">The sequence shown here is derived from an EMBL/GenBank/DDBJ whole genome shotgun (WGS) entry which is preliminary data.</text>
</comment>
<dbReference type="InterPro" id="IPR050745">
    <property type="entry name" value="Multifunctional_regulatory"/>
</dbReference>